<dbReference type="InterPro" id="IPR036867">
    <property type="entry name" value="R3H_dom_sf"/>
</dbReference>
<organism evidence="2 3">
    <name type="scientific">Amphilophus citrinellus</name>
    <name type="common">Midas cichlid</name>
    <name type="synonym">Cichlasoma citrinellum</name>
    <dbReference type="NCBI Taxonomy" id="61819"/>
    <lineage>
        <taxon>Eukaryota</taxon>
        <taxon>Metazoa</taxon>
        <taxon>Chordata</taxon>
        <taxon>Craniata</taxon>
        <taxon>Vertebrata</taxon>
        <taxon>Euteleostomi</taxon>
        <taxon>Actinopterygii</taxon>
        <taxon>Neopterygii</taxon>
        <taxon>Teleostei</taxon>
        <taxon>Neoteleostei</taxon>
        <taxon>Acanthomorphata</taxon>
        <taxon>Ovalentaria</taxon>
        <taxon>Cichlomorphae</taxon>
        <taxon>Cichliformes</taxon>
        <taxon>Cichlidae</taxon>
        <taxon>New World cichlids</taxon>
        <taxon>Cichlasomatinae</taxon>
        <taxon>Heroini</taxon>
        <taxon>Amphilophus</taxon>
    </lineage>
</organism>
<reference evidence="2" key="2">
    <citation type="submission" date="2025-09" db="UniProtKB">
        <authorList>
            <consortium name="Ensembl"/>
        </authorList>
    </citation>
    <scope>IDENTIFICATION</scope>
</reference>
<dbReference type="InterPro" id="IPR001374">
    <property type="entry name" value="R3H_dom"/>
</dbReference>
<sequence length="256" mass="29563">MVVLTNNNEEQDYILIEERKCTSLPSSPAKRVSPTKKKQFYINQAIRNSDLTPRAKGKKSLRRQENTRFLANLLEKDECSKDDLEVCSNPAIPSIFSEVCANGNYIEPWNDFMNCSGEEQERLLSLLEQEGSKKKNTNQLLEDQRNVNPAFTAQDCFQRIDRRLRATLRRKQIPMGKLEILEENLLSFFSAQPHSVYTTNLSSSFERLLLHAICQYMDLVSASEDYNGLRQTEVVNKQEEFLPPRLLLSAYLEQMS</sequence>
<dbReference type="SUPFAM" id="SSF82708">
    <property type="entry name" value="R3H domain"/>
    <property type="match status" value="1"/>
</dbReference>
<keyword evidence="3" id="KW-1185">Reference proteome</keyword>
<dbReference type="Ensembl" id="ENSACIT00000006148.1">
    <property type="protein sequence ID" value="ENSACIP00000005968.1"/>
    <property type="gene ID" value="ENSACIG00000004672.1"/>
</dbReference>
<name>A0A3Q0R7W1_AMPCI</name>
<dbReference type="Gene3D" id="3.30.1370.50">
    <property type="entry name" value="R3H-like domain"/>
    <property type="match status" value="1"/>
</dbReference>
<feature type="domain" description="R3H" evidence="1">
    <location>
        <begin position="175"/>
        <end position="238"/>
    </location>
</feature>
<evidence type="ECO:0000313" key="3">
    <source>
        <dbReference type="Proteomes" id="UP000261340"/>
    </source>
</evidence>
<dbReference type="Proteomes" id="UP000261340">
    <property type="component" value="Unplaced"/>
</dbReference>
<dbReference type="InterPro" id="IPR039629">
    <property type="entry name" value="R3HDM4"/>
</dbReference>
<dbReference type="AlphaFoldDB" id="A0A3Q0R7W1"/>
<dbReference type="Pfam" id="PF13902">
    <property type="entry name" value="R3H-assoc"/>
    <property type="match status" value="1"/>
</dbReference>
<dbReference type="GO" id="GO:0003676">
    <property type="term" value="F:nucleic acid binding"/>
    <property type="evidence" value="ECO:0007669"/>
    <property type="project" value="UniProtKB-UniRule"/>
</dbReference>
<dbReference type="GeneTree" id="ENSGT00390000015467"/>
<dbReference type="PANTHER" id="PTHR32019">
    <property type="entry name" value="R3H DOMAIN-CONTAINING PROTEIN 4"/>
    <property type="match status" value="1"/>
</dbReference>
<accession>A0A3Q0R7W1</accession>
<dbReference type="InterPro" id="IPR025952">
    <property type="entry name" value="R3H-assoc_dom"/>
</dbReference>
<dbReference type="PANTHER" id="PTHR32019:SF2">
    <property type="entry name" value="R3H DOMAIN-CONTAINING PROTEIN 4"/>
    <property type="match status" value="1"/>
</dbReference>
<dbReference type="OMA" id="CQYMSLL"/>
<protein>
    <submittedName>
        <fullName evidence="2">R3H domain containing 4</fullName>
    </submittedName>
</protein>
<evidence type="ECO:0000259" key="1">
    <source>
        <dbReference type="PROSITE" id="PS51061"/>
    </source>
</evidence>
<evidence type="ECO:0000313" key="2">
    <source>
        <dbReference type="Ensembl" id="ENSACIP00000005968.1"/>
    </source>
</evidence>
<proteinExistence type="predicted"/>
<dbReference type="PROSITE" id="PS51061">
    <property type="entry name" value="R3H"/>
    <property type="match status" value="1"/>
</dbReference>
<dbReference type="STRING" id="61819.ENSACIP00000005968"/>
<reference evidence="2" key="1">
    <citation type="submission" date="2025-08" db="UniProtKB">
        <authorList>
            <consortium name="Ensembl"/>
        </authorList>
    </citation>
    <scope>IDENTIFICATION</scope>
</reference>